<proteinExistence type="predicted"/>
<reference evidence="2" key="1">
    <citation type="submission" date="2018-07" db="EMBL/GenBank/DDBJ databases">
        <authorList>
            <person name="Ashton P.M."/>
            <person name="Dallman T."/>
            <person name="Nair S."/>
            <person name="De Pinna E."/>
            <person name="Peters T."/>
            <person name="Grant K."/>
        </authorList>
    </citation>
    <scope>NUCLEOTIDE SEQUENCE</scope>
    <source>
        <strain evidence="2">335522</strain>
    </source>
</reference>
<comment type="caution">
    <text evidence="2">The sequence shown here is derived from an EMBL/GenBank/DDBJ whole genome shotgun (WGS) entry which is preliminary data.</text>
</comment>
<dbReference type="NCBIfam" id="TIGR02747">
    <property type="entry name" value="TraV"/>
    <property type="match status" value="1"/>
</dbReference>
<dbReference type="EMBL" id="AAMJQQ010000017">
    <property type="protein sequence ID" value="EDI0448433.1"/>
    <property type="molecule type" value="Genomic_DNA"/>
</dbReference>
<dbReference type="Pfam" id="PF09676">
    <property type="entry name" value="TraV"/>
    <property type="match status" value="1"/>
</dbReference>
<feature type="signal peptide" evidence="1">
    <location>
        <begin position="1"/>
        <end position="22"/>
    </location>
</feature>
<sequence length="191" mass="20255">MNKISIVTPLFGILLLSGCAGTASDFECNATTSDTCMTMEQANEKAKRVEAQNAVKQDATSLPRLAEGNFRTTQVPVVTQAVRPASIPVASTGTPQKMLAPRPLYTPPAGVKTVSSGSVAPRSVLSSAVPARSVTPVSEAARAVPPRPLRVGEQTAALWIAPYIDNQDIYHQPSSVFFVIKPSAWGKPRLN</sequence>
<organism evidence="2">
    <name type="scientific">Salmonella newport</name>
    <dbReference type="NCBI Taxonomy" id="108619"/>
    <lineage>
        <taxon>Bacteria</taxon>
        <taxon>Pseudomonadati</taxon>
        <taxon>Pseudomonadota</taxon>
        <taxon>Gammaproteobacteria</taxon>
        <taxon>Enterobacterales</taxon>
        <taxon>Enterobacteriaceae</taxon>
        <taxon>Salmonella</taxon>
    </lineage>
</organism>
<protein>
    <submittedName>
        <fullName evidence="2">Type IV conjugative transfer system protein TraV</fullName>
    </submittedName>
</protein>
<accession>A0A636IL84</accession>
<dbReference type="PROSITE" id="PS51257">
    <property type="entry name" value="PROKAR_LIPOPROTEIN"/>
    <property type="match status" value="1"/>
</dbReference>
<evidence type="ECO:0000313" key="2">
    <source>
        <dbReference type="EMBL" id="EDI0448433.1"/>
    </source>
</evidence>
<evidence type="ECO:0000256" key="1">
    <source>
        <dbReference type="SAM" id="SignalP"/>
    </source>
</evidence>
<dbReference type="NCBIfam" id="NF010293">
    <property type="entry name" value="PRK13733.1"/>
    <property type="match status" value="1"/>
</dbReference>
<feature type="chain" id="PRO_5026350802" evidence="1">
    <location>
        <begin position="23"/>
        <end position="191"/>
    </location>
</feature>
<gene>
    <name evidence="2" type="ORF">CC757_18520</name>
</gene>
<dbReference type="InterPro" id="IPR014118">
    <property type="entry name" value="T4SS_TraV"/>
</dbReference>
<keyword evidence="1" id="KW-0732">Signal</keyword>
<dbReference type="AlphaFoldDB" id="A0A636IL84"/>
<name>A0A636IL84_SALNE</name>